<feature type="compositionally biased region" description="Pro residues" evidence="1">
    <location>
        <begin position="39"/>
        <end position="48"/>
    </location>
</feature>
<comment type="caution">
    <text evidence="2">The sequence shown here is derived from an EMBL/GenBank/DDBJ whole genome shotgun (WGS) entry which is preliminary data.</text>
</comment>
<keyword evidence="3" id="KW-1185">Reference proteome</keyword>
<protein>
    <submittedName>
        <fullName evidence="2">Uncharacterized protein</fullName>
    </submittedName>
</protein>
<feature type="compositionally biased region" description="Low complexity" evidence="1">
    <location>
        <begin position="143"/>
        <end position="153"/>
    </location>
</feature>
<feature type="compositionally biased region" description="Basic and acidic residues" evidence="1">
    <location>
        <begin position="159"/>
        <end position="177"/>
    </location>
</feature>
<dbReference type="EMBL" id="JAUEPT010000044">
    <property type="protein sequence ID" value="KAK0438267.1"/>
    <property type="molecule type" value="Genomic_DNA"/>
</dbReference>
<organism evidence="2 3">
    <name type="scientific">Armillaria borealis</name>
    <dbReference type="NCBI Taxonomy" id="47425"/>
    <lineage>
        <taxon>Eukaryota</taxon>
        <taxon>Fungi</taxon>
        <taxon>Dikarya</taxon>
        <taxon>Basidiomycota</taxon>
        <taxon>Agaricomycotina</taxon>
        <taxon>Agaricomycetes</taxon>
        <taxon>Agaricomycetidae</taxon>
        <taxon>Agaricales</taxon>
        <taxon>Marasmiineae</taxon>
        <taxon>Physalacriaceae</taxon>
        <taxon>Armillaria</taxon>
    </lineage>
</organism>
<evidence type="ECO:0000313" key="2">
    <source>
        <dbReference type="EMBL" id="KAK0438267.1"/>
    </source>
</evidence>
<name>A0AA39JAA4_9AGAR</name>
<evidence type="ECO:0000313" key="3">
    <source>
        <dbReference type="Proteomes" id="UP001175226"/>
    </source>
</evidence>
<proteinExistence type="predicted"/>
<gene>
    <name evidence="2" type="ORF">EV421DRAFT_1738594</name>
</gene>
<evidence type="ECO:0000256" key="1">
    <source>
        <dbReference type="SAM" id="MobiDB-lite"/>
    </source>
</evidence>
<dbReference type="Proteomes" id="UP001175226">
    <property type="component" value="Unassembled WGS sequence"/>
</dbReference>
<feature type="compositionally biased region" description="Polar residues" evidence="1">
    <location>
        <begin position="95"/>
        <end position="105"/>
    </location>
</feature>
<feature type="region of interest" description="Disordered" evidence="1">
    <location>
        <begin position="1"/>
        <end position="183"/>
    </location>
</feature>
<sequence>MYPHTPQDGPQPPTCRNRFATPRDLSPDESTQEDARSSLPPPPLPPRPSSLRVGRSLETQRLAPAAAQMLAQPPPRNTAKYSDSSYKLPPPPHPTNTYTNRSQDQVPIARPRLPRHGDPFPSRAYVPPHLRHQQIPMGQFPPDDSSSDISSLDGLTELFEQRDRNDQVALAREREQPLSDSSTAVEVPITDLPAPRSNNDPLNEFGGDYDWPILADIDRELLGPQHSAAWEIRWRDVVLRSPNNNPPPRPTMEEYLARQRDNCVPRLKDTTDTLEARAFANRERTLYPPAAGH</sequence>
<reference evidence="2" key="1">
    <citation type="submission" date="2023-06" db="EMBL/GenBank/DDBJ databases">
        <authorList>
            <consortium name="Lawrence Berkeley National Laboratory"/>
            <person name="Ahrendt S."/>
            <person name="Sahu N."/>
            <person name="Indic B."/>
            <person name="Wong-Bajracharya J."/>
            <person name="Merenyi Z."/>
            <person name="Ke H.-M."/>
            <person name="Monk M."/>
            <person name="Kocsube S."/>
            <person name="Drula E."/>
            <person name="Lipzen A."/>
            <person name="Balint B."/>
            <person name="Henrissat B."/>
            <person name="Andreopoulos B."/>
            <person name="Martin F.M."/>
            <person name="Harder C.B."/>
            <person name="Rigling D."/>
            <person name="Ford K.L."/>
            <person name="Foster G.D."/>
            <person name="Pangilinan J."/>
            <person name="Papanicolaou A."/>
            <person name="Barry K."/>
            <person name="LaButti K."/>
            <person name="Viragh M."/>
            <person name="Koriabine M."/>
            <person name="Yan M."/>
            <person name="Riley R."/>
            <person name="Champramary S."/>
            <person name="Plett K.L."/>
            <person name="Tsai I.J."/>
            <person name="Slot J."/>
            <person name="Sipos G."/>
            <person name="Plett J."/>
            <person name="Nagy L.G."/>
            <person name="Grigoriev I.V."/>
        </authorList>
    </citation>
    <scope>NUCLEOTIDE SEQUENCE</scope>
    <source>
        <strain evidence="2">FPL87.14</strain>
    </source>
</reference>
<accession>A0AA39JAA4</accession>
<feature type="compositionally biased region" description="Low complexity" evidence="1">
    <location>
        <begin position="62"/>
        <end position="71"/>
    </location>
</feature>
<dbReference type="AlphaFoldDB" id="A0AA39JAA4"/>